<comment type="similarity">
    <text evidence="1 5">Belongs to the MsrA Met sulfoxide reductase family.</text>
</comment>
<keyword evidence="9" id="KW-1185">Reference proteome</keyword>
<keyword evidence="6" id="KW-0732">Signal</keyword>
<evidence type="ECO:0000256" key="4">
    <source>
        <dbReference type="ARBA" id="ARBA00048782"/>
    </source>
</evidence>
<sequence length="225" mass="24147">MTRSWLRLIAGILSLTLAFASPGWAANGAIASANSASAVNGAETATAIFAGGCFWCMEKPFDELPGVISTTSGYTGGTVANPSYMQVSGGGTGHVEAVKVAYDPAQISYDQLLEVFWHNVDPVDSRGQFCDKGSQYRSVIFYADEQQAAAAETSKQALAATQFDQAIATEILAASTFYPAEDYHQNYYQTHPVRYKVYRYACGRDQRLEAIWGEAAGESTESAAS</sequence>
<comment type="catalytic activity">
    <reaction evidence="3 5">
        <text>L-methionyl-[protein] + [thioredoxin]-disulfide + H2O = L-methionyl-(S)-S-oxide-[protein] + [thioredoxin]-dithiol</text>
        <dbReference type="Rhea" id="RHEA:14217"/>
        <dbReference type="Rhea" id="RHEA-COMP:10698"/>
        <dbReference type="Rhea" id="RHEA-COMP:10700"/>
        <dbReference type="Rhea" id="RHEA-COMP:12313"/>
        <dbReference type="Rhea" id="RHEA-COMP:12315"/>
        <dbReference type="ChEBI" id="CHEBI:15377"/>
        <dbReference type="ChEBI" id="CHEBI:16044"/>
        <dbReference type="ChEBI" id="CHEBI:29950"/>
        <dbReference type="ChEBI" id="CHEBI:44120"/>
        <dbReference type="ChEBI" id="CHEBI:50058"/>
        <dbReference type="EC" id="1.8.4.11"/>
    </reaction>
</comment>
<gene>
    <name evidence="5 8" type="primary">msrA</name>
    <name evidence="8" type="ORF">DYY88_15790</name>
</gene>
<evidence type="ECO:0000256" key="5">
    <source>
        <dbReference type="HAMAP-Rule" id="MF_01401"/>
    </source>
</evidence>
<dbReference type="NCBIfam" id="TIGR00401">
    <property type="entry name" value="msrA"/>
    <property type="match status" value="1"/>
</dbReference>
<dbReference type="SUPFAM" id="SSF55068">
    <property type="entry name" value="Peptide methionine sulfoxide reductase"/>
    <property type="match status" value="1"/>
</dbReference>
<evidence type="ECO:0000256" key="2">
    <source>
        <dbReference type="ARBA" id="ARBA00023002"/>
    </source>
</evidence>
<evidence type="ECO:0000256" key="3">
    <source>
        <dbReference type="ARBA" id="ARBA00047806"/>
    </source>
</evidence>
<organism evidence="8 9">
    <name type="scientific">Leptolyngbya iicbica LK</name>
    <dbReference type="NCBI Taxonomy" id="2294035"/>
    <lineage>
        <taxon>Bacteria</taxon>
        <taxon>Bacillati</taxon>
        <taxon>Cyanobacteriota</taxon>
        <taxon>Cyanophyceae</taxon>
        <taxon>Leptolyngbyales</taxon>
        <taxon>Leptolyngbyaceae</taxon>
        <taxon>Leptolyngbya group</taxon>
        <taxon>Leptolyngbya</taxon>
        <taxon>Leptolyngbya iicbica</taxon>
    </lineage>
</organism>
<dbReference type="GO" id="GO:0008113">
    <property type="term" value="F:peptide-methionine (S)-S-oxide reductase activity"/>
    <property type="evidence" value="ECO:0007669"/>
    <property type="project" value="UniProtKB-UniRule"/>
</dbReference>
<dbReference type="HAMAP" id="MF_01401">
    <property type="entry name" value="MsrA"/>
    <property type="match status" value="1"/>
</dbReference>
<dbReference type="AlphaFoldDB" id="A0A4Q7EAI8"/>
<dbReference type="InterPro" id="IPR002569">
    <property type="entry name" value="Met_Sox_Rdtase_MsrA_dom"/>
</dbReference>
<proteinExistence type="inferred from homology"/>
<dbReference type="OrthoDB" id="4174719at2"/>
<evidence type="ECO:0000256" key="1">
    <source>
        <dbReference type="ARBA" id="ARBA00005591"/>
    </source>
</evidence>
<evidence type="ECO:0000256" key="6">
    <source>
        <dbReference type="SAM" id="SignalP"/>
    </source>
</evidence>
<feature type="chain" id="PRO_5021026397" description="Peptide methionine sulfoxide reductase MsrA" evidence="6">
    <location>
        <begin position="26"/>
        <end position="225"/>
    </location>
</feature>
<dbReference type="PANTHER" id="PTHR43774">
    <property type="entry name" value="PEPTIDE METHIONINE SULFOXIDE REDUCTASE"/>
    <property type="match status" value="1"/>
</dbReference>
<keyword evidence="2 5" id="KW-0560">Oxidoreductase</keyword>
<dbReference type="Proteomes" id="UP000292459">
    <property type="component" value="Unassembled WGS sequence"/>
</dbReference>
<evidence type="ECO:0000313" key="9">
    <source>
        <dbReference type="Proteomes" id="UP000292459"/>
    </source>
</evidence>
<feature type="active site" evidence="5">
    <location>
        <position position="53"/>
    </location>
</feature>
<feature type="signal peptide" evidence="6">
    <location>
        <begin position="1"/>
        <end position="25"/>
    </location>
</feature>
<name>A0A4Q7EAI8_9CYAN</name>
<protein>
    <recommendedName>
        <fullName evidence="5">Peptide methionine sulfoxide reductase MsrA</fullName>
        <shortName evidence="5">Protein-methionine-S-oxide reductase</shortName>
        <ecNumber evidence="5">1.8.4.11</ecNumber>
    </recommendedName>
    <alternativeName>
        <fullName evidence="5">Peptide-methionine (S)-S-oxide reductase</fullName>
        <shortName evidence="5">Peptide Met(O) reductase</shortName>
    </alternativeName>
</protein>
<dbReference type="InterPro" id="IPR036509">
    <property type="entry name" value="Met_Sox_Rdtase_MsrA_sf"/>
</dbReference>
<accession>A0A4Q7EAI8</accession>
<dbReference type="EC" id="1.8.4.11" evidence="5"/>
<comment type="function">
    <text evidence="5">Has an important function as a repair enzyme for proteins that have been inactivated by oxidation. Catalyzes the reversible oxidation-reduction of methionine sulfoxide in proteins to methionine.</text>
</comment>
<dbReference type="EMBL" id="QVFV01000003">
    <property type="protein sequence ID" value="RZM78005.1"/>
    <property type="molecule type" value="Genomic_DNA"/>
</dbReference>
<dbReference type="RefSeq" id="WP_084606916.1">
    <property type="nucleotide sequence ID" value="NZ_QVFV01000003.1"/>
</dbReference>
<feature type="domain" description="Peptide methionine sulphoxide reductase MsrA" evidence="7">
    <location>
        <begin position="46"/>
        <end position="196"/>
    </location>
</feature>
<dbReference type="GO" id="GO:0033744">
    <property type="term" value="F:L-methionine:thioredoxin-disulfide S-oxidoreductase activity"/>
    <property type="evidence" value="ECO:0007669"/>
    <property type="project" value="RHEA"/>
</dbReference>
<dbReference type="PANTHER" id="PTHR43774:SF1">
    <property type="entry name" value="PEPTIDE METHIONINE SULFOXIDE REDUCTASE MSRA 2"/>
    <property type="match status" value="1"/>
</dbReference>
<dbReference type="Gene3D" id="3.30.1060.10">
    <property type="entry name" value="Peptide methionine sulphoxide reductase MsrA"/>
    <property type="match status" value="1"/>
</dbReference>
<comment type="catalytic activity">
    <reaction evidence="4 5">
        <text>[thioredoxin]-disulfide + L-methionine + H2O = L-methionine (S)-S-oxide + [thioredoxin]-dithiol</text>
        <dbReference type="Rhea" id="RHEA:19993"/>
        <dbReference type="Rhea" id="RHEA-COMP:10698"/>
        <dbReference type="Rhea" id="RHEA-COMP:10700"/>
        <dbReference type="ChEBI" id="CHEBI:15377"/>
        <dbReference type="ChEBI" id="CHEBI:29950"/>
        <dbReference type="ChEBI" id="CHEBI:50058"/>
        <dbReference type="ChEBI" id="CHEBI:57844"/>
        <dbReference type="ChEBI" id="CHEBI:58772"/>
        <dbReference type="EC" id="1.8.4.11"/>
    </reaction>
</comment>
<evidence type="ECO:0000313" key="8">
    <source>
        <dbReference type="EMBL" id="RZM78005.1"/>
    </source>
</evidence>
<reference evidence="8 9" key="1">
    <citation type="submission" date="2018-11" db="EMBL/GenBank/DDBJ databases">
        <title>Whole genome sequencing of an environmental sample.</title>
        <authorList>
            <person name="Sarangi A.N."/>
            <person name="Singh D."/>
            <person name="Tripathy S."/>
        </authorList>
    </citation>
    <scope>NUCLEOTIDE SEQUENCE [LARGE SCALE GENOMIC DNA]</scope>
    <source>
        <strain evidence="8 9">Lakshadweep</strain>
    </source>
</reference>
<comment type="caution">
    <text evidence="8">The sequence shown here is derived from an EMBL/GenBank/DDBJ whole genome shotgun (WGS) entry which is preliminary data.</text>
</comment>
<dbReference type="Pfam" id="PF01625">
    <property type="entry name" value="PMSR"/>
    <property type="match status" value="1"/>
</dbReference>
<evidence type="ECO:0000259" key="7">
    <source>
        <dbReference type="Pfam" id="PF01625"/>
    </source>
</evidence>